<evidence type="ECO:0000313" key="2">
    <source>
        <dbReference type="EMBL" id="MBU5668408.1"/>
    </source>
</evidence>
<evidence type="ECO:0000313" key="3">
    <source>
        <dbReference type="Proteomes" id="UP000783742"/>
    </source>
</evidence>
<proteinExistence type="predicted"/>
<feature type="domain" description="VWFA" evidence="1">
    <location>
        <begin position="7"/>
        <end position="189"/>
    </location>
</feature>
<protein>
    <submittedName>
        <fullName evidence="2">VWA domain-containing protein</fullName>
    </submittedName>
</protein>
<dbReference type="InterPro" id="IPR002035">
    <property type="entry name" value="VWF_A"/>
</dbReference>
<organism evidence="2 3">
    <name type="scientific">Peptoniphilus ovalis</name>
    <dbReference type="NCBI Taxonomy" id="2841503"/>
    <lineage>
        <taxon>Bacteria</taxon>
        <taxon>Bacillati</taxon>
        <taxon>Bacillota</taxon>
        <taxon>Tissierellia</taxon>
        <taxon>Tissierellales</taxon>
        <taxon>Peptoniphilaceae</taxon>
        <taxon>Peptoniphilus</taxon>
    </lineage>
</organism>
<gene>
    <name evidence="2" type="ORF">KQI68_00990</name>
</gene>
<accession>A0ABS6FDZ3</accession>
<dbReference type="RefSeq" id="WP_216548139.1">
    <property type="nucleotide sequence ID" value="NZ_JAHLQO010000001.1"/>
</dbReference>
<sequence>MKKGLTELIFILDRSGSMYGLEKDTIGGYNSMLEKQKNIQGECKITTVLFNHKTEVIHNRVDMNEVRKLTEKDYEVYGNTALLDAIGESIENMVSVERHTKEEYQAEKILFVIITDGMENSSREYSLSQIKTMIENQRKNYNWEFIFLGANIDSIETARILGIDEDNAVNYHADKKGTELNYKVMADTISDYRRSGKIEKSSLNEIRRDYKNRG</sequence>
<name>A0ABS6FDZ3_9FIRM</name>
<reference evidence="2 3" key="1">
    <citation type="submission" date="2021-06" db="EMBL/GenBank/DDBJ databases">
        <authorList>
            <person name="Sun Q."/>
            <person name="Li D."/>
        </authorList>
    </citation>
    <scope>NUCLEOTIDE SEQUENCE [LARGE SCALE GENOMIC DNA]</scope>
    <source>
        <strain evidence="2 3">MSJ-1</strain>
    </source>
</reference>
<comment type="caution">
    <text evidence="2">The sequence shown here is derived from an EMBL/GenBank/DDBJ whole genome shotgun (WGS) entry which is preliminary data.</text>
</comment>
<evidence type="ECO:0000259" key="1">
    <source>
        <dbReference type="PROSITE" id="PS50234"/>
    </source>
</evidence>
<dbReference type="EMBL" id="JAHLQO010000001">
    <property type="protein sequence ID" value="MBU5668408.1"/>
    <property type="molecule type" value="Genomic_DNA"/>
</dbReference>
<keyword evidence="3" id="KW-1185">Reference proteome</keyword>
<dbReference type="Proteomes" id="UP000783742">
    <property type="component" value="Unassembled WGS sequence"/>
</dbReference>
<dbReference type="PROSITE" id="PS50234">
    <property type="entry name" value="VWFA"/>
    <property type="match status" value="1"/>
</dbReference>